<dbReference type="PROSITE" id="PS50928">
    <property type="entry name" value="ABC_TM1"/>
    <property type="match status" value="1"/>
</dbReference>
<keyword evidence="4 7" id="KW-0812">Transmembrane</keyword>
<evidence type="ECO:0000259" key="8">
    <source>
        <dbReference type="PROSITE" id="PS50928"/>
    </source>
</evidence>
<reference evidence="9 10" key="1">
    <citation type="journal article" date="2012" name="J. Bacteriol.">
        <title>Draft Genome Sequence of Novosphingobium nitrogenifigens Y88T.</title>
        <authorList>
            <person name="Strabala T.J."/>
            <person name="Macdonald L."/>
            <person name="Liu V."/>
            <person name="Smit A.M."/>
        </authorList>
    </citation>
    <scope>NUCLEOTIDE SEQUENCE [LARGE SCALE GENOMIC DNA]</scope>
    <source>
        <strain evidence="9 10">DSM 19370</strain>
    </source>
</reference>
<keyword evidence="2 7" id="KW-0813">Transport</keyword>
<dbReference type="AlphaFoldDB" id="F1ZCG3"/>
<evidence type="ECO:0000256" key="7">
    <source>
        <dbReference type="RuleBase" id="RU363032"/>
    </source>
</evidence>
<evidence type="ECO:0000256" key="2">
    <source>
        <dbReference type="ARBA" id="ARBA00022448"/>
    </source>
</evidence>
<dbReference type="GO" id="GO:0055085">
    <property type="term" value="P:transmembrane transport"/>
    <property type="evidence" value="ECO:0007669"/>
    <property type="project" value="InterPro"/>
</dbReference>
<evidence type="ECO:0000256" key="5">
    <source>
        <dbReference type="ARBA" id="ARBA00022989"/>
    </source>
</evidence>
<evidence type="ECO:0000256" key="1">
    <source>
        <dbReference type="ARBA" id="ARBA00004651"/>
    </source>
</evidence>
<evidence type="ECO:0000313" key="9">
    <source>
        <dbReference type="EMBL" id="EGD57754.1"/>
    </source>
</evidence>
<comment type="subcellular location">
    <subcellularLocation>
        <location evidence="1 7">Cell membrane</location>
        <topology evidence="1 7">Multi-pass membrane protein</topology>
    </subcellularLocation>
</comment>
<feature type="transmembrane region" description="Helical" evidence="7">
    <location>
        <begin position="114"/>
        <end position="136"/>
    </location>
</feature>
<dbReference type="PANTHER" id="PTHR30151:SF0">
    <property type="entry name" value="ABC TRANSPORTER PERMEASE PROTEIN MJ0413-RELATED"/>
    <property type="match status" value="1"/>
</dbReference>
<feature type="transmembrane region" description="Helical" evidence="7">
    <location>
        <begin position="237"/>
        <end position="259"/>
    </location>
</feature>
<dbReference type="EMBL" id="AEWJ01000054">
    <property type="protein sequence ID" value="EGD57754.1"/>
    <property type="molecule type" value="Genomic_DNA"/>
</dbReference>
<dbReference type="Gene3D" id="1.10.3720.10">
    <property type="entry name" value="MetI-like"/>
    <property type="match status" value="1"/>
</dbReference>
<keyword evidence="3" id="KW-1003">Cell membrane</keyword>
<dbReference type="SUPFAM" id="SSF161098">
    <property type="entry name" value="MetI-like"/>
    <property type="match status" value="1"/>
</dbReference>
<evidence type="ECO:0000313" key="10">
    <source>
        <dbReference type="Proteomes" id="UP000004728"/>
    </source>
</evidence>
<gene>
    <name evidence="9" type="ORF">Y88_3080</name>
</gene>
<dbReference type="CDD" id="cd06261">
    <property type="entry name" value="TM_PBP2"/>
    <property type="match status" value="1"/>
</dbReference>
<organism evidence="9 10">
    <name type="scientific">Novosphingobium nitrogenifigens DSM 19370</name>
    <dbReference type="NCBI Taxonomy" id="983920"/>
    <lineage>
        <taxon>Bacteria</taxon>
        <taxon>Pseudomonadati</taxon>
        <taxon>Pseudomonadota</taxon>
        <taxon>Alphaproteobacteria</taxon>
        <taxon>Sphingomonadales</taxon>
        <taxon>Sphingomonadaceae</taxon>
        <taxon>Novosphingobium</taxon>
    </lineage>
</organism>
<evidence type="ECO:0000256" key="3">
    <source>
        <dbReference type="ARBA" id="ARBA00022475"/>
    </source>
</evidence>
<dbReference type="PANTHER" id="PTHR30151">
    <property type="entry name" value="ALKANE SULFONATE ABC TRANSPORTER-RELATED, MEMBRANE SUBUNIT"/>
    <property type="match status" value="1"/>
</dbReference>
<feature type="transmembrane region" description="Helical" evidence="7">
    <location>
        <begin position="198"/>
        <end position="217"/>
    </location>
</feature>
<accession>F1ZCG3</accession>
<protein>
    <submittedName>
        <fullName evidence="9">Binding-protein-dependent transport systems inner membrane component</fullName>
    </submittedName>
</protein>
<dbReference type="InterPro" id="IPR035906">
    <property type="entry name" value="MetI-like_sf"/>
</dbReference>
<keyword evidence="10" id="KW-1185">Reference proteome</keyword>
<sequence>MTRIIAVRPGRRGRLIAGALPLLLLLLGYALASALRHADNPADKVLPTLSAMAAQAWRLATEPDPVTGQITLLADTLASLTRLGAGLALATGTALVLGLVLGVVPLARAVLGPVITLIAVIPPIAVLPILFIALGLGEAAKVALIAIGIAPYMTRDLAAYVAGLPPEQFVKAQTLGANSWQVAIRVALPQMMPRLFETLRFSMGPAWVFLIAAEAIASDVGLGYRIFLVRRYLAMDIILPYVAWISILAIAADALLLLVSRRAFPWAQGGAR</sequence>
<evidence type="ECO:0000256" key="6">
    <source>
        <dbReference type="ARBA" id="ARBA00023136"/>
    </source>
</evidence>
<dbReference type="OrthoDB" id="258894at2"/>
<comment type="caution">
    <text evidence="9">The sequence shown here is derived from an EMBL/GenBank/DDBJ whole genome shotgun (WGS) entry which is preliminary data.</text>
</comment>
<name>F1ZCG3_9SPHN</name>
<comment type="similarity">
    <text evidence="7">Belongs to the binding-protein-dependent transport system permease family.</text>
</comment>
<dbReference type="STRING" id="983920.Y88_3080"/>
<feature type="transmembrane region" description="Helical" evidence="7">
    <location>
        <begin position="83"/>
        <end position="107"/>
    </location>
</feature>
<evidence type="ECO:0000256" key="4">
    <source>
        <dbReference type="ARBA" id="ARBA00022692"/>
    </source>
</evidence>
<keyword evidence="6 7" id="KW-0472">Membrane</keyword>
<dbReference type="GO" id="GO:0005886">
    <property type="term" value="C:plasma membrane"/>
    <property type="evidence" value="ECO:0007669"/>
    <property type="project" value="UniProtKB-SubCell"/>
</dbReference>
<proteinExistence type="inferred from homology"/>
<keyword evidence="5 7" id="KW-1133">Transmembrane helix</keyword>
<feature type="domain" description="ABC transmembrane type-1" evidence="8">
    <location>
        <begin position="80"/>
        <end position="260"/>
    </location>
</feature>
<dbReference type="RefSeq" id="WP_008070932.1">
    <property type="nucleotide sequence ID" value="NZ_AQWK01000008.1"/>
</dbReference>
<dbReference type="InParanoid" id="F1ZCG3"/>
<dbReference type="HOGENOM" id="CLU_046113_1_0_5"/>
<dbReference type="Pfam" id="PF00528">
    <property type="entry name" value="BPD_transp_1"/>
    <property type="match status" value="1"/>
</dbReference>
<dbReference type="Proteomes" id="UP000004728">
    <property type="component" value="Unassembled WGS sequence"/>
</dbReference>
<dbReference type="InterPro" id="IPR000515">
    <property type="entry name" value="MetI-like"/>
</dbReference>
<dbReference type="eggNOG" id="COG0600">
    <property type="taxonomic scope" value="Bacteria"/>
</dbReference>